<evidence type="ECO:0000256" key="5">
    <source>
        <dbReference type="ARBA" id="ARBA00022741"/>
    </source>
</evidence>
<keyword evidence="15" id="KW-1185">Reference proteome</keyword>
<keyword evidence="4" id="KW-0808">Transferase</keyword>
<evidence type="ECO:0000256" key="6">
    <source>
        <dbReference type="ARBA" id="ARBA00022777"/>
    </source>
</evidence>
<dbReference type="Gene3D" id="2.10.70.100">
    <property type="match status" value="1"/>
</dbReference>
<evidence type="ECO:0000256" key="2">
    <source>
        <dbReference type="ARBA" id="ARBA00012438"/>
    </source>
</evidence>
<dbReference type="NCBIfam" id="TIGR00229">
    <property type="entry name" value="sensory_box"/>
    <property type="match status" value="1"/>
</dbReference>
<dbReference type="CDD" id="cd00130">
    <property type="entry name" value="PAS"/>
    <property type="match status" value="1"/>
</dbReference>
<keyword evidence="5" id="KW-0547">Nucleotide-binding</keyword>
<organism evidence="14 15">
    <name type="scientific">Alicyclobacillus macrosporangiidus</name>
    <dbReference type="NCBI Taxonomy" id="392015"/>
    <lineage>
        <taxon>Bacteria</taxon>
        <taxon>Bacillati</taxon>
        <taxon>Bacillota</taxon>
        <taxon>Bacilli</taxon>
        <taxon>Bacillales</taxon>
        <taxon>Alicyclobacillaceae</taxon>
        <taxon>Alicyclobacillus</taxon>
    </lineage>
</organism>
<dbReference type="STRING" id="392015.SAMN05421543_11637"/>
<dbReference type="Proteomes" id="UP000183508">
    <property type="component" value="Unassembled WGS sequence"/>
</dbReference>
<dbReference type="SMART" id="SM00388">
    <property type="entry name" value="HisKA"/>
    <property type="match status" value="1"/>
</dbReference>
<keyword evidence="3" id="KW-0597">Phosphoprotein</keyword>
<evidence type="ECO:0000259" key="12">
    <source>
        <dbReference type="PROSITE" id="PS50112"/>
    </source>
</evidence>
<dbReference type="SMART" id="SM00086">
    <property type="entry name" value="PAC"/>
    <property type="match status" value="1"/>
</dbReference>
<evidence type="ECO:0000256" key="9">
    <source>
        <dbReference type="SAM" id="MobiDB-lite"/>
    </source>
</evidence>
<evidence type="ECO:0000256" key="3">
    <source>
        <dbReference type="ARBA" id="ARBA00022553"/>
    </source>
</evidence>
<dbReference type="SUPFAM" id="SSF55874">
    <property type="entry name" value="ATPase domain of HSP90 chaperone/DNA topoisomerase II/histidine kinase"/>
    <property type="match status" value="1"/>
</dbReference>
<evidence type="ECO:0000313" key="14">
    <source>
        <dbReference type="EMBL" id="SFU97133.1"/>
    </source>
</evidence>
<evidence type="ECO:0000256" key="4">
    <source>
        <dbReference type="ARBA" id="ARBA00022679"/>
    </source>
</evidence>
<dbReference type="InterPro" id="IPR003661">
    <property type="entry name" value="HisK_dim/P_dom"/>
</dbReference>
<keyword evidence="8" id="KW-0902">Two-component regulatory system</keyword>
<dbReference type="InterPro" id="IPR001610">
    <property type="entry name" value="PAC"/>
</dbReference>
<dbReference type="InterPro" id="IPR036097">
    <property type="entry name" value="HisK_dim/P_sf"/>
</dbReference>
<dbReference type="PROSITE" id="PS50112">
    <property type="entry name" value="PAS"/>
    <property type="match status" value="1"/>
</dbReference>
<dbReference type="Pfam" id="PF00512">
    <property type="entry name" value="HisKA"/>
    <property type="match status" value="1"/>
</dbReference>
<dbReference type="InterPro" id="IPR036890">
    <property type="entry name" value="HATPase_C_sf"/>
</dbReference>
<dbReference type="SMART" id="SM00387">
    <property type="entry name" value="HATPase_c"/>
    <property type="match status" value="1"/>
</dbReference>
<evidence type="ECO:0000313" key="15">
    <source>
        <dbReference type="Proteomes" id="UP000183508"/>
    </source>
</evidence>
<feature type="transmembrane region" description="Helical" evidence="10">
    <location>
        <begin position="178"/>
        <end position="201"/>
    </location>
</feature>
<dbReference type="Pfam" id="PF08447">
    <property type="entry name" value="PAS_3"/>
    <property type="match status" value="1"/>
</dbReference>
<reference evidence="15" key="1">
    <citation type="submission" date="2016-10" db="EMBL/GenBank/DDBJ databases">
        <authorList>
            <person name="Varghese N."/>
        </authorList>
    </citation>
    <scope>NUCLEOTIDE SEQUENCE [LARGE SCALE GENOMIC DNA]</scope>
    <source>
        <strain evidence="15">DSM 17980</strain>
    </source>
</reference>
<dbReference type="PANTHER" id="PTHR43065">
    <property type="entry name" value="SENSOR HISTIDINE KINASE"/>
    <property type="match status" value="1"/>
</dbReference>
<dbReference type="GO" id="GO:0000155">
    <property type="term" value="F:phosphorelay sensor kinase activity"/>
    <property type="evidence" value="ECO:0007669"/>
    <property type="project" value="InterPro"/>
</dbReference>
<dbReference type="PROSITE" id="PS50109">
    <property type="entry name" value="HIS_KIN"/>
    <property type="match status" value="1"/>
</dbReference>
<gene>
    <name evidence="14" type="ORF">SAMN05421543_11637</name>
</gene>
<dbReference type="OrthoDB" id="9815750at2"/>
<feature type="domain" description="PAS" evidence="12">
    <location>
        <begin position="244"/>
        <end position="289"/>
    </location>
</feature>
<feature type="domain" description="Histidine kinase" evidence="11">
    <location>
        <begin position="356"/>
        <end position="561"/>
    </location>
</feature>
<dbReference type="Gene3D" id="3.30.565.10">
    <property type="entry name" value="Histidine kinase-like ATPase, C-terminal domain"/>
    <property type="match status" value="1"/>
</dbReference>
<dbReference type="SUPFAM" id="SSF47384">
    <property type="entry name" value="Homodimeric domain of signal transducing histidine kinase"/>
    <property type="match status" value="1"/>
</dbReference>
<dbReference type="SUPFAM" id="SSF55785">
    <property type="entry name" value="PYP-like sensor domain (PAS domain)"/>
    <property type="match status" value="1"/>
</dbReference>
<dbReference type="Gene3D" id="3.30.450.20">
    <property type="entry name" value="PAS domain"/>
    <property type="match status" value="1"/>
</dbReference>
<dbReference type="InterPro" id="IPR000014">
    <property type="entry name" value="PAS"/>
</dbReference>
<dbReference type="PRINTS" id="PR00344">
    <property type="entry name" value="BCTRLSENSOR"/>
</dbReference>
<dbReference type="PROSITE" id="PS50113">
    <property type="entry name" value="PAC"/>
    <property type="match status" value="1"/>
</dbReference>
<dbReference type="AlphaFoldDB" id="A0A1I7KI81"/>
<comment type="catalytic activity">
    <reaction evidence="1">
        <text>ATP + protein L-histidine = ADP + protein N-phospho-L-histidine.</text>
        <dbReference type="EC" id="2.7.13.3"/>
    </reaction>
</comment>
<dbReference type="Pfam" id="PF02518">
    <property type="entry name" value="HATPase_c"/>
    <property type="match status" value="1"/>
</dbReference>
<dbReference type="InterPro" id="IPR035965">
    <property type="entry name" value="PAS-like_dom_sf"/>
</dbReference>
<dbReference type="InterPro" id="IPR013655">
    <property type="entry name" value="PAS_fold_3"/>
</dbReference>
<dbReference type="EMBL" id="FPBV01000016">
    <property type="protein sequence ID" value="SFU97133.1"/>
    <property type="molecule type" value="Genomic_DNA"/>
</dbReference>
<evidence type="ECO:0000259" key="11">
    <source>
        <dbReference type="PROSITE" id="PS50109"/>
    </source>
</evidence>
<evidence type="ECO:0000256" key="1">
    <source>
        <dbReference type="ARBA" id="ARBA00000085"/>
    </source>
</evidence>
<keyword evidence="10" id="KW-0472">Membrane</keyword>
<protein>
    <recommendedName>
        <fullName evidence="2">histidine kinase</fullName>
        <ecNumber evidence="2">2.7.13.3</ecNumber>
    </recommendedName>
</protein>
<dbReference type="PANTHER" id="PTHR43065:SF46">
    <property type="entry name" value="C4-DICARBOXYLATE TRANSPORT SENSOR PROTEIN DCTB"/>
    <property type="match status" value="1"/>
</dbReference>
<dbReference type="InterPro" id="IPR005467">
    <property type="entry name" value="His_kinase_dom"/>
</dbReference>
<dbReference type="SMART" id="SM00091">
    <property type="entry name" value="PAS"/>
    <property type="match status" value="1"/>
</dbReference>
<feature type="domain" description="PAC" evidence="13">
    <location>
        <begin position="291"/>
        <end position="343"/>
    </location>
</feature>
<evidence type="ECO:0000256" key="8">
    <source>
        <dbReference type="ARBA" id="ARBA00023012"/>
    </source>
</evidence>
<feature type="compositionally biased region" description="Pro residues" evidence="9">
    <location>
        <begin position="560"/>
        <end position="572"/>
    </location>
</feature>
<accession>A0A1I7KI81</accession>
<keyword evidence="10" id="KW-0812">Transmembrane</keyword>
<keyword evidence="6" id="KW-0418">Kinase</keyword>
<dbReference type="EC" id="2.7.13.3" evidence="2"/>
<evidence type="ECO:0000256" key="10">
    <source>
        <dbReference type="SAM" id="Phobius"/>
    </source>
</evidence>
<dbReference type="Gene3D" id="1.10.287.130">
    <property type="match status" value="1"/>
</dbReference>
<evidence type="ECO:0000259" key="13">
    <source>
        <dbReference type="PROSITE" id="PS50113"/>
    </source>
</evidence>
<name>A0A1I7KI81_9BACL</name>
<sequence length="572" mass="63291">MRLKQRLTNRILPRPLMAAGVVFAVFTVSVTTALAVSIRYNYQHITQTLRVLSSVDQMQSSLGQENSALRVFAWNRDPASLQTLRAAHAVFSDAAQALMQAVPADSPLSTAAQRAIAAGTGWHERFAAEAANHGTLPRDFNPLASEGAFSEFRKLCQTVRTEAEARVQEEQAVWWRRVWWTFAGFAAAISLLGAGLALSVAREIRARRRTEQVLRQTYRNLELAQRVAGIGSWTWDIRSNRHTWSNETLRIYGLSEQQFTGTDDAFLGLVHPDDQGRIREMLQRLRQHGRGEGEFRIVRPDGVERMVWWRAEVATDAAGLPACVVGTVQDITDRKRTEELLVKSEKLATVGELAVSIAHEIRNPLTTLKGFLQLLPGTPVEAHGQYVTIMLDELTRIEIILHELLLLARPQKTEYAPVDVAGVVRQAIALLEPQAVHQGVRVMTHLSPATPPVWGLPYRMEQALVNVFKNGIEAMPDGGRLAIRLWASGGHVWVSCTDEGVGMPKERISKLGEPVYSTKEKGTGLGLVVTYKIVEMHRGRIHVDSTPGRGTTVTIGFPAGPRPDGQPAPPSR</sequence>
<dbReference type="InterPro" id="IPR004358">
    <property type="entry name" value="Sig_transdc_His_kin-like_C"/>
</dbReference>
<proteinExistence type="predicted"/>
<dbReference type="InterPro" id="IPR000700">
    <property type="entry name" value="PAS-assoc_C"/>
</dbReference>
<feature type="region of interest" description="Disordered" evidence="9">
    <location>
        <begin position="542"/>
        <end position="572"/>
    </location>
</feature>
<dbReference type="CDD" id="cd00082">
    <property type="entry name" value="HisKA"/>
    <property type="match status" value="1"/>
</dbReference>
<evidence type="ECO:0000256" key="7">
    <source>
        <dbReference type="ARBA" id="ARBA00022840"/>
    </source>
</evidence>
<dbReference type="GO" id="GO:0005524">
    <property type="term" value="F:ATP binding"/>
    <property type="evidence" value="ECO:0007669"/>
    <property type="project" value="UniProtKB-KW"/>
</dbReference>
<keyword evidence="7" id="KW-0067">ATP-binding</keyword>
<dbReference type="RefSeq" id="WP_074954243.1">
    <property type="nucleotide sequence ID" value="NZ_FPBV01000016.1"/>
</dbReference>
<dbReference type="InterPro" id="IPR003594">
    <property type="entry name" value="HATPase_dom"/>
</dbReference>
<keyword evidence="10" id="KW-1133">Transmembrane helix</keyword>